<comment type="caution">
    <text evidence="3">The sequence shown here is derived from an EMBL/GenBank/DDBJ whole genome shotgun (WGS) entry which is preliminary data.</text>
</comment>
<accession>A0ABQ5MFM7</accession>
<dbReference type="InterPro" id="IPR018637">
    <property type="entry name" value="DUF2059"/>
</dbReference>
<reference evidence="3" key="1">
    <citation type="submission" date="2022-07" db="EMBL/GenBank/DDBJ databases">
        <title>Taxonomy of Novel Oxalotrophic and Methylotrophic Bacteria.</title>
        <authorList>
            <person name="Sahin N."/>
            <person name="Tani A."/>
        </authorList>
    </citation>
    <scope>NUCLEOTIDE SEQUENCE</scope>
    <source>
        <strain evidence="3">Y10</strain>
    </source>
</reference>
<keyword evidence="4" id="KW-1185">Reference proteome</keyword>
<feature type="domain" description="DUF2059" evidence="2">
    <location>
        <begin position="83"/>
        <end position="141"/>
    </location>
</feature>
<feature type="signal peptide" evidence="1">
    <location>
        <begin position="1"/>
        <end position="19"/>
    </location>
</feature>
<organism evidence="3 4">
    <name type="scientific">Neptunitalea lumnitzerae</name>
    <dbReference type="NCBI Taxonomy" id="2965509"/>
    <lineage>
        <taxon>Bacteria</taxon>
        <taxon>Pseudomonadati</taxon>
        <taxon>Bacteroidota</taxon>
        <taxon>Flavobacteriia</taxon>
        <taxon>Flavobacteriales</taxon>
        <taxon>Flavobacteriaceae</taxon>
        <taxon>Neptunitalea</taxon>
    </lineage>
</organism>
<keyword evidence="1" id="KW-0732">Signal</keyword>
<feature type="chain" id="PRO_5047165911" description="DUF2059 domain-containing protein" evidence="1">
    <location>
        <begin position="20"/>
        <end position="154"/>
    </location>
</feature>
<dbReference type="Proteomes" id="UP001143543">
    <property type="component" value="Unassembled WGS sequence"/>
</dbReference>
<dbReference type="RefSeq" id="WP_281763381.1">
    <property type="nucleotide sequence ID" value="NZ_BRVO01000001.1"/>
</dbReference>
<proteinExistence type="predicted"/>
<name>A0ABQ5MFM7_9FLAO</name>
<dbReference type="EMBL" id="BRVO01000001">
    <property type="protein sequence ID" value="GLB47712.1"/>
    <property type="molecule type" value="Genomic_DNA"/>
</dbReference>
<sequence length="154" mass="17324">MKKVFLLLFIIVTLQGVCAQNEESAVAYEAKVHELLKVGGTEAVFKASIENIFAMYEQQNSGNDSVLKLLEAVKDDLRNQPLEDLVAMLTPVYKKHFTMEDLDQLIAFYNSDIGKKLVEKTPMIMQESSQIGQLWGRKLATEIADKIKAATEEK</sequence>
<protein>
    <recommendedName>
        <fullName evidence="2">DUF2059 domain-containing protein</fullName>
    </recommendedName>
</protein>
<evidence type="ECO:0000313" key="4">
    <source>
        <dbReference type="Proteomes" id="UP001143543"/>
    </source>
</evidence>
<evidence type="ECO:0000256" key="1">
    <source>
        <dbReference type="SAM" id="SignalP"/>
    </source>
</evidence>
<evidence type="ECO:0000313" key="3">
    <source>
        <dbReference type="EMBL" id="GLB47712.1"/>
    </source>
</evidence>
<dbReference type="Pfam" id="PF09832">
    <property type="entry name" value="DUF2059"/>
    <property type="match status" value="1"/>
</dbReference>
<evidence type="ECO:0000259" key="2">
    <source>
        <dbReference type="Pfam" id="PF09832"/>
    </source>
</evidence>
<gene>
    <name evidence="3" type="ORF">Y10_00800</name>
</gene>